<protein>
    <submittedName>
        <fullName evidence="2">ImmA/IrrE family metallo-endopeptidase</fullName>
    </submittedName>
</protein>
<keyword evidence="3" id="KW-1185">Reference proteome</keyword>
<dbReference type="PANTHER" id="PTHR43236">
    <property type="entry name" value="ANTITOXIN HIGA1"/>
    <property type="match status" value="1"/>
</dbReference>
<evidence type="ECO:0000313" key="3">
    <source>
        <dbReference type="Proteomes" id="UP001597417"/>
    </source>
</evidence>
<evidence type="ECO:0000259" key="1">
    <source>
        <dbReference type="Pfam" id="PF06114"/>
    </source>
</evidence>
<proteinExistence type="predicted"/>
<dbReference type="PANTHER" id="PTHR43236:SF2">
    <property type="entry name" value="BLL0069 PROTEIN"/>
    <property type="match status" value="1"/>
</dbReference>
<name>A0ABW5G5Z7_9PSEU</name>
<dbReference type="InterPro" id="IPR052345">
    <property type="entry name" value="Rad_response_metalloprotease"/>
</dbReference>
<feature type="domain" description="IrrE N-terminal-like" evidence="1">
    <location>
        <begin position="30"/>
        <end position="166"/>
    </location>
</feature>
<dbReference type="Pfam" id="PF06114">
    <property type="entry name" value="Peptidase_M78"/>
    <property type="match status" value="1"/>
</dbReference>
<evidence type="ECO:0000313" key="2">
    <source>
        <dbReference type="EMBL" id="MFD2420396.1"/>
    </source>
</evidence>
<gene>
    <name evidence="2" type="ORF">ACFSXZ_29095</name>
</gene>
<accession>A0ABW5G5Z7</accession>
<dbReference type="InterPro" id="IPR010359">
    <property type="entry name" value="IrrE_HExxH"/>
</dbReference>
<dbReference type="RefSeq" id="WP_378268426.1">
    <property type="nucleotide sequence ID" value="NZ_JBHUKR010000018.1"/>
</dbReference>
<reference evidence="3" key="1">
    <citation type="journal article" date="2019" name="Int. J. Syst. Evol. Microbiol.">
        <title>The Global Catalogue of Microorganisms (GCM) 10K type strain sequencing project: providing services to taxonomists for standard genome sequencing and annotation.</title>
        <authorList>
            <consortium name="The Broad Institute Genomics Platform"/>
            <consortium name="The Broad Institute Genome Sequencing Center for Infectious Disease"/>
            <person name="Wu L."/>
            <person name="Ma J."/>
        </authorList>
    </citation>
    <scope>NUCLEOTIDE SEQUENCE [LARGE SCALE GENOMIC DNA]</scope>
    <source>
        <strain evidence="3">CGMCC 4.7645</strain>
    </source>
</reference>
<dbReference type="Proteomes" id="UP001597417">
    <property type="component" value="Unassembled WGS sequence"/>
</dbReference>
<organism evidence="2 3">
    <name type="scientific">Amycolatopsis pigmentata</name>
    <dbReference type="NCBI Taxonomy" id="450801"/>
    <lineage>
        <taxon>Bacteria</taxon>
        <taxon>Bacillati</taxon>
        <taxon>Actinomycetota</taxon>
        <taxon>Actinomycetes</taxon>
        <taxon>Pseudonocardiales</taxon>
        <taxon>Pseudonocardiaceae</taxon>
        <taxon>Amycolatopsis</taxon>
    </lineage>
</organism>
<dbReference type="EMBL" id="JBHUKR010000018">
    <property type="protein sequence ID" value="MFD2420396.1"/>
    <property type="molecule type" value="Genomic_DNA"/>
</dbReference>
<comment type="caution">
    <text evidence="2">The sequence shown here is derived from an EMBL/GenBank/DDBJ whole genome shotgun (WGS) entry which is preliminary data.</text>
</comment>
<sequence>MTRRADLAAARMLAEHGITQPPVDVEALAAESGIAVVRRPFTDGDVSGMLFRGGKRDIIGVNSSHAVQRQRFTIAHELGHHSLHPGRELILDVPVRVNFRDNTSSTATNREEIEANAFAAALLMPEPMIRDHLDRLTATTRRDPDTTAAALAKVFKVSVSALGFRLINLGLTS</sequence>
<dbReference type="Gene3D" id="1.10.10.2910">
    <property type="match status" value="1"/>
</dbReference>